<keyword evidence="6" id="KW-1133">Transmembrane helix</keyword>
<dbReference type="Proteomes" id="UP000448575">
    <property type="component" value="Unassembled WGS sequence"/>
</dbReference>
<reference evidence="9 10" key="1">
    <citation type="submission" date="2019-12" db="EMBL/GenBank/DDBJ databases">
        <title>Novel species isolated from a subtropical stream in China.</title>
        <authorList>
            <person name="Lu H."/>
        </authorList>
    </citation>
    <scope>NUCLEOTIDE SEQUENCE [LARGE SCALE GENOMIC DNA]</scope>
    <source>
        <strain evidence="9 10">DS3</strain>
    </source>
</reference>
<dbReference type="GO" id="GO:0006935">
    <property type="term" value="P:chemotaxis"/>
    <property type="evidence" value="ECO:0007669"/>
    <property type="project" value="TreeGrafter"/>
</dbReference>
<accession>A0A6N9HFF5</accession>
<evidence type="ECO:0000256" key="6">
    <source>
        <dbReference type="SAM" id="Phobius"/>
    </source>
</evidence>
<dbReference type="PROSITE" id="PS50885">
    <property type="entry name" value="HAMP"/>
    <property type="match status" value="1"/>
</dbReference>
<feature type="domain" description="HAMP" evidence="8">
    <location>
        <begin position="212"/>
        <end position="264"/>
    </location>
</feature>
<dbReference type="CDD" id="cd06225">
    <property type="entry name" value="HAMP"/>
    <property type="match status" value="1"/>
</dbReference>
<feature type="transmembrane region" description="Helical" evidence="6">
    <location>
        <begin position="12"/>
        <end position="31"/>
    </location>
</feature>
<evidence type="ECO:0000256" key="4">
    <source>
        <dbReference type="PROSITE-ProRule" id="PRU00284"/>
    </source>
</evidence>
<name>A0A6N9HFF5_9BURK</name>
<gene>
    <name evidence="9" type="ORF">GTP41_08670</name>
</gene>
<dbReference type="SUPFAM" id="SSF58104">
    <property type="entry name" value="Methyl-accepting chemotaxis protein (MCP) signaling domain"/>
    <property type="match status" value="1"/>
</dbReference>
<evidence type="ECO:0000256" key="2">
    <source>
        <dbReference type="ARBA" id="ARBA00022481"/>
    </source>
</evidence>
<dbReference type="FunFam" id="1.10.287.950:FF:000001">
    <property type="entry name" value="Methyl-accepting chemotaxis sensory transducer"/>
    <property type="match status" value="1"/>
</dbReference>
<dbReference type="InterPro" id="IPR004089">
    <property type="entry name" value="MCPsignal_dom"/>
</dbReference>
<dbReference type="EMBL" id="WWCJ01000005">
    <property type="protein sequence ID" value="MYN02176.1"/>
    <property type="molecule type" value="Genomic_DNA"/>
</dbReference>
<feature type="domain" description="Methyl-accepting transducer" evidence="7">
    <location>
        <begin position="269"/>
        <end position="498"/>
    </location>
</feature>
<evidence type="ECO:0000313" key="10">
    <source>
        <dbReference type="Proteomes" id="UP000448575"/>
    </source>
</evidence>
<dbReference type="InterPro" id="IPR024478">
    <property type="entry name" value="HlyB_4HB_MCP"/>
</dbReference>
<dbReference type="Pfam" id="PF00672">
    <property type="entry name" value="HAMP"/>
    <property type="match status" value="1"/>
</dbReference>
<dbReference type="RefSeq" id="WP_161025172.1">
    <property type="nucleotide sequence ID" value="NZ_WWCJ01000005.1"/>
</dbReference>
<dbReference type="PANTHER" id="PTHR43531:SF14">
    <property type="entry name" value="METHYL-ACCEPTING CHEMOTAXIS PROTEIN I-RELATED"/>
    <property type="match status" value="1"/>
</dbReference>
<keyword evidence="10" id="KW-1185">Reference proteome</keyword>
<dbReference type="Gene3D" id="1.10.287.950">
    <property type="entry name" value="Methyl-accepting chemotaxis protein"/>
    <property type="match status" value="1"/>
</dbReference>
<dbReference type="AlphaFoldDB" id="A0A6N9HFF5"/>
<feature type="region of interest" description="Disordered" evidence="5">
    <location>
        <begin position="515"/>
        <end position="542"/>
    </location>
</feature>
<dbReference type="PANTHER" id="PTHR43531">
    <property type="entry name" value="PROTEIN ICFG"/>
    <property type="match status" value="1"/>
</dbReference>
<dbReference type="SMART" id="SM00283">
    <property type="entry name" value="MA"/>
    <property type="match status" value="1"/>
</dbReference>
<dbReference type="InterPro" id="IPR051310">
    <property type="entry name" value="MCP_chemotaxis"/>
</dbReference>
<organism evidence="9 10">
    <name type="scientific">Pseudoduganella guangdongensis</name>
    <dbReference type="NCBI Taxonomy" id="2692179"/>
    <lineage>
        <taxon>Bacteria</taxon>
        <taxon>Pseudomonadati</taxon>
        <taxon>Pseudomonadota</taxon>
        <taxon>Betaproteobacteria</taxon>
        <taxon>Burkholderiales</taxon>
        <taxon>Oxalobacteraceae</taxon>
        <taxon>Telluria group</taxon>
        <taxon>Pseudoduganella</taxon>
    </lineage>
</organism>
<keyword evidence="6" id="KW-0472">Membrane</keyword>
<dbReference type="Pfam" id="PF12729">
    <property type="entry name" value="4HB_MCP_1"/>
    <property type="match status" value="1"/>
</dbReference>
<proteinExistence type="inferred from homology"/>
<dbReference type="PROSITE" id="PS50111">
    <property type="entry name" value="CHEMOTAXIS_TRANSDUC_2"/>
    <property type="match status" value="1"/>
</dbReference>
<dbReference type="GO" id="GO:0007165">
    <property type="term" value="P:signal transduction"/>
    <property type="evidence" value="ECO:0007669"/>
    <property type="project" value="UniProtKB-KW"/>
</dbReference>
<dbReference type="Pfam" id="PF00015">
    <property type="entry name" value="MCPsignal"/>
    <property type="match status" value="1"/>
</dbReference>
<keyword evidence="2" id="KW-0488">Methylation</keyword>
<evidence type="ECO:0000256" key="5">
    <source>
        <dbReference type="SAM" id="MobiDB-lite"/>
    </source>
</evidence>
<dbReference type="InterPro" id="IPR003660">
    <property type="entry name" value="HAMP_dom"/>
</dbReference>
<comment type="subcellular location">
    <subcellularLocation>
        <location evidence="1">Membrane</location>
    </subcellularLocation>
</comment>
<dbReference type="GO" id="GO:0004888">
    <property type="term" value="F:transmembrane signaling receptor activity"/>
    <property type="evidence" value="ECO:0007669"/>
    <property type="project" value="TreeGrafter"/>
</dbReference>
<dbReference type="CDD" id="cd19411">
    <property type="entry name" value="MCP2201-like_sensor"/>
    <property type="match status" value="1"/>
</dbReference>
<dbReference type="Gene3D" id="6.10.340.10">
    <property type="match status" value="1"/>
</dbReference>
<comment type="similarity">
    <text evidence="3">Belongs to the methyl-accepting chemotaxis (MCP) protein family.</text>
</comment>
<dbReference type="CDD" id="cd11386">
    <property type="entry name" value="MCP_signal"/>
    <property type="match status" value="1"/>
</dbReference>
<evidence type="ECO:0000256" key="1">
    <source>
        <dbReference type="ARBA" id="ARBA00004370"/>
    </source>
</evidence>
<evidence type="ECO:0000313" key="9">
    <source>
        <dbReference type="EMBL" id="MYN02176.1"/>
    </source>
</evidence>
<comment type="caution">
    <text evidence="9">The sequence shown here is derived from an EMBL/GenBank/DDBJ whole genome shotgun (WGS) entry which is preliminary data.</text>
</comment>
<dbReference type="SMART" id="SM00304">
    <property type="entry name" value="HAMP"/>
    <property type="match status" value="1"/>
</dbReference>
<evidence type="ECO:0000259" key="7">
    <source>
        <dbReference type="PROSITE" id="PS50111"/>
    </source>
</evidence>
<keyword evidence="6" id="KW-0812">Transmembrane</keyword>
<evidence type="ECO:0000256" key="3">
    <source>
        <dbReference type="ARBA" id="ARBA00029447"/>
    </source>
</evidence>
<dbReference type="InterPro" id="IPR047347">
    <property type="entry name" value="YvaQ-like_sensor"/>
</dbReference>
<keyword evidence="4" id="KW-0807">Transducer</keyword>
<evidence type="ECO:0000259" key="8">
    <source>
        <dbReference type="PROSITE" id="PS50885"/>
    </source>
</evidence>
<sequence>MRIANLKIGTRLGLCFAIVFALMAMLIAVGSQKLSSIGDLSATIIDKDWVKADAAATITATTRANAALVLQLLIVTEAAQAADLRKQVDANKTIISEALATLDKLVYLPAGRELLGQVTTDRSAYVQSFTGVLKLLADGQREQATQRAMAETMPRLTKLQATVEKLADLQDSIVTANGTQIKQHIGSAHTMMIALGVTALLMGAACALWVTRSITQPINYALQVARAVAAGDLTSQIKSTTKDEAGQLLQALREMNESLSQIVGQVRNGTVAIASASSEIATGNMDLSARTESQASALEETASSMEELTSTVQSNADNAREADKLANSASAVAQRGGEVVSQVVTTMGSINESSRKVVDIISVIDSIAFQTNILALNAAVEAARAGEQGRGFAVVASEVRNLAHRSASAAKEIKELISNSVDQVDAGARLVAQAGSTMDEVVASVQRVTGIVAEISIATREQTNGIEQMNMAIMQMDQGTQQNAALVEQAAAAASAMSDQAGELERLVARFRLPGEHQAAASRSPARPLPRPAGRPRERLVA</sequence>
<protein>
    <submittedName>
        <fullName evidence="9">HAMP domain-containing protein</fullName>
    </submittedName>
</protein>
<dbReference type="GO" id="GO:0005886">
    <property type="term" value="C:plasma membrane"/>
    <property type="evidence" value="ECO:0007669"/>
    <property type="project" value="TreeGrafter"/>
</dbReference>